<name>A0A8S1IWX4_9CHLO</name>
<feature type="signal peptide" evidence="2">
    <location>
        <begin position="1"/>
        <end position="19"/>
    </location>
</feature>
<proteinExistence type="predicted"/>
<feature type="transmembrane region" description="Helical" evidence="1">
    <location>
        <begin position="113"/>
        <end position="135"/>
    </location>
</feature>
<sequence length="336" mass="33543">MAAALLLSSLGLLPTWCAAYDIVCDWIVPAAAVMYMLDADLSRLASTGGATLLAFILGAAGTVIGTLLAWQCVGPKLGSEGWKVASALCATYIGGAINFAATAKALHLSTGALLLSAIAADNVAMGVYLAIISAIPADDVTVSPMLHSQPPSAPEKGEATPRSLAATLAMAATCCALGSRLAELMGFPAVALAAATAIASVVRPAAKAMFPGRRTSEVFAGAPALGNVLMLLFFATVGASCGCIGSALTTTPWLCTFILLQLLVHTAIIIGGGRAMGLPMQAILVASNANVGGPGTAAGTAAARGWPQMVQPGVLTGSLGYAIATFIACGISVLLQ</sequence>
<comment type="caution">
    <text evidence="3">The sequence shown here is derived from an EMBL/GenBank/DDBJ whole genome shotgun (WGS) entry which is preliminary data.</text>
</comment>
<feature type="transmembrane region" description="Helical" evidence="1">
    <location>
        <begin position="187"/>
        <end position="206"/>
    </location>
</feature>
<dbReference type="Proteomes" id="UP000708148">
    <property type="component" value="Unassembled WGS sequence"/>
</dbReference>
<keyword evidence="2" id="KW-0732">Signal</keyword>
<feature type="transmembrane region" description="Helical" evidence="1">
    <location>
        <begin position="251"/>
        <end position="271"/>
    </location>
</feature>
<keyword evidence="1" id="KW-0812">Transmembrane</keyword>
<dbReference type="PANTHER" id="PTHR34289:SF8">
    <property type="entry name" value="DUF819 DOMAIN-CONTAINING PROTEIN"/>
    <property type="match status" value="1"/>
</dbReference>
<dbReference type="OrthoDB" id="567432at2759"/>
<dbReference type="PANTHER" id="PTHR34289">
    <property type="entry name" value="PROTEIN, PUTATIVE (DUF819)-RELATED"/>
    <property type="match status" value="1"/>
</dbReference>
<feature type="transmembrane region" description="Helical" evidence="1">
    <location>
        <begin position="314"/>
        <end position="335"/>
    </location>
</feature>
<reference evidence="3" key="1">
    <citation type="submission" date="2020-12" db="EMBL/GenBank/DDBJ databases">
        <authorList>
            <person name="Iha C."/>
        </authorList>
    </citation>
    <scope>NUCLEOTIDE SEQUENCE</scope>
</reference>
<keyword evidence="4" id="KW-1185">Reference proteome</keyword>
<evidence type="ECO:0000313" key="4">
    <source>
        <dbReference type="Proteomes" id="UP000708148"/>
    </source>
</evidence>
<evidence type="ECO:0000313" key="3">
    <source>
        <dbReference type="EMBL" id="CAD7698211.1"/>
    </source>
</evidence>
<feature type="transmembrane region" description="Helical" evidence="1">
    <location>
        <begin position="52"/>
        <end position="70"/>
    </location>
</feature>
<dbReference type="Pfam" id="PF05684">
    <property type="entry name" value="DUF819"/>
    <property type="match status" value="1"/>
</dbReference>
<feature type="transmembrane region" description="Helical" evidence="1">
    <location>
        <begin position="218"/>
        <end position="239"/>
    </location>
</feature>
<evidence type="ECO:0000256" key="2">
    <source>
        <dbReference type="SAM" id="SignalP"/>
    </source>
</evidence>
<dbReference type="EMBL" id="CAJHUC010000788">
    <property type="protein sequence ID" value="CAD7698211.1"/>
    <property type="molecule type" value="Genomic_DNA"/>
</dbReference>
<feature type="chain" id="PRO_5035891128" description="DUF819-domain-containing protein" evidence="2">
    <location>
        <begin position="20"/>
        <end position="336"/>
    </location>
</feature>
<accession>A0A8S1IWX4</accession>
<keyword evidence="1" id="KW-1133">Transmembrane helix</keyword>
<dbReference type="AlphaFoldDB" id="A0A8S1IWX4"/>
<keyword evidence="1" id="KW-0472">Membrane</keyword>
<protein>
    <recommendedName>
        <fullName evidence="5">DUF819-domain-containing protein</fullName>
    </recommendedName>
</protein>
<feature type="transmembrane region" description="Helical" evidence="1">
    <location>
        <begin position="82"/>
        <end position="101"/>
    </location>
</feature>
<evidence type="ECO:0000256" key="1">
    <source>
        <dbReference type="SAM" id="Phobius"/>
    </source>
</evidence>
<gene>
    <name evidence="3" type="ORF">OSTQU699_LOCUS3572</name>
</gene>
<organism evidence="3 4">
    <name type="scientific">Ostreobium quekettii</name>
    <dbReference type="NCBI Taxonomy" id="121088"/>
    <lineage>
        <taxon>Eukaryota</taxon>
        <taxon>Viridiplantae</taxon>
        <taxon>Chlorophyta</taxon>
        <taxon>core chlorophytes</taxon>
        <taxon>Ulvophyceae</taxon>
        <taxon>TCBD clade</taxon>
        <taxon>Bryopsidales</taxon>
        <taxon>Ostreobineae</taxon>
        <taxon>Ostreobiaceae</taxon>
        <taxon>Ostreobium</taxon>
    </lineage>
</organism>
<dbReference type="InterPro" id="IPR008537">
    <property type="entry name" value="DUF819"/>
</dbReference>
<evidence type="ECO:0008006" key="5">
    <source>
        <dbReference type="Google" id="ProtNLM"/>
    </source>
</evidence>